<dbReference type="InterPro" id="IPR015943">
    <property type="entry name" value="WD40/YVTN_repeat-like_dom_sf"/>
</dbReference>
<keyword evidence="1 3" id="KW-0853">WD repeat</keyword>
<dbReference type="Gene3D" id="2.60.120.200">
    <property type="match status" value="1"/>
</dbReference>
<feature type="region of interest" description="Disordered" evidence="5">
    <location>
        <begin position="438"/>
        <end position="465"/>
    </location>
</feature>
<evidence type="ECO:0000259" key="6">
    <source>
        <dbReference type="PROSITE" id="PS50197"/>
    </source>
</evidence>
<protein>
    <submittedName>
        <fullName evidence="8">Beige/BEACH domain</fullName>
    </submittedName>
</protein>
<dbReference type="Pfam" id="PF14844">
    <property type="entry name" value="PH_BEACH"/>
    <property type="match status" value="1"/>
</dbReference>
<evidence type="ECO:0000256" key="2">
    <source>
        <dbReference type="ARBA" id="ARBA00022737"/>
    </source>
</evidence>
<dbReference type="InterPro" id="IPR051944">
    <property type="entry name" value="BEACH_domain_protein"/>
</dbReference>
<proteinExistence type="predicted"/>
<dbReference type="InterPro" id="IPR013320">
    <property type="entry name" value="ConA-like_dom_sf"/>
</dbReference>
<reference evidence="9" key="1">
    <citation type="journal article" date="2019" name="Curr. Biol.">
        <title>Genome Sequence of Striga asiatica Provides Insight into the Evolution of Plant Parasitism.</title>
        <authorList>
            <person name="Yoshida S."/>
            <person name="Kim S."/>
            <person name="Wafula E.K."/>
            <person name="Tanskanen J."/>
            <person name="Kim Y.M."/>
            <person name="Honaas L."/>
            <person name="Yang Z."/>
            <person name="Spallek T."/>
            <person name="Conn C.E."/>
            <person name="Ichihashi Y."/>
            <person name="Cheong K."/>
            <person name="Cui S."/>
            <person name="Der J.P."/>
            <person name="Gundlach H."/>
            <person name="Jiao Y."/>
            <person name="Hori C."/>
            <person name="Ishida J.K."/>
            <person name="Kasahara H."/>
            <person name="Kiba T."/>
            <person name="Kim M.S."/>
            <person name="Koo N."/>
            <person name="Laohavisit A."/>
            <person name="Lee Y.H."/>
            <person name="Lumba S."/>
            <person name="McCourt P."/>
            <person name="Mortimer J.C."/>
            <person name="Mutuku J.M."/>
            <person name="Nomura T."/>
            <person name="Sasaki-Sekimoto Y."/>
            <person name="Seto Y."/>
            <person name="Wang Y."/>
            <person name="Wakatake T."/>
            <person name="Sakakibara H."/>
            <person name="Demura T."/>
            <person name="Yamaguchi S."/>
            <person name="Yoneyama K."/>
            <person name="Manabe R.I."/>
            <person name="Nelson D.C."/>
            <person name="Schulman A.H."/>
            <person name="Timko M.P."/>
            <person name="dePamphilis C.W."/>
            <person name="Choi D."/>
            <person name="Shirasu K."/>
        </authorList>
    </citation>
    <scope>NUCLEOTIDE SEQUENCE [LARGE SCALE GENOMIC DNA]</scope>
    <source>
        <strain evidence="9">cv. UVA1</strain>
    </source>
</reference>
<feature type="compositionally biased region" description="Polar residues" evidence="5">
    <location>
        <begin position="1860"/>
        <end position="1871"/>
    </location>
</feature>
<name>A0A5A7NWK4_STRAF</name>
<feature type="compositionally biased region" description="Polar residues" evidence="5">
    <location>
        <begin position="438"/>
        <end position="448"/>
    </location>
</feature>
<feature type="repeat" description="PPR" evidence="4">
    <location>
        <begin position="4132"/>
        <end position="4162"/>
    </location>
</feature>
<dbReference type="InterPro" id="IPR023362">
    <property type="entry name" value="PH-BEACH_dom"/>
</dbReference>
<dbReference type="Pfam" id="PF02138">
    <property type="entry name" value="Beach"/>
    <property type="match status" value="2"/>
</dbReference>
<keyword evidence="9" id="KW-1185">Reference proteome</keyword>
<feature type="repeat" description="PPR" evidence="4">
    <location>
        <begin position="3829"/>
        <end position="3863"/>
    </location>
</feature>
<dbReference type="InterPro" id="IPR036322">
    <property type="entry name" value="WD40_repeat_dom_sf"/>
</dbReference>
<dbReference type="InterPro" id="IPR011993">
    <property type="entry name" value="PH-like_dom_sf"/>
</dbReference>
<dbReference type="Proteomes" id="UP000325081">
    <property type="component" value="Unassembled WGS sequence"/>
</dbReference>
<dbReference type="SUPFAM" id="SSF50978">
    <property type="entry name" value="WD40 repeat-like"/>
    <property type="match status" value="1"/>
</dbReference>
<dbReference type="FunFam" id="1.25.40.10:FF:000343">
    <property type="entry name" value="Pentatricopeptide repeat-containing protein At3g58590"/>
    <property type="match status" value="1"/>
</dbReference>
<dbReference type="PROSITE" id="PS50082">
    <property type="entry name" value="WD_REPEATS_2"/>
    <property type="match status" value="1"/>
</dbReference>
<feature type="region of interest" description="Disordered" evidence="5">
    <location>
        <begin position="194"/>
        <end position="216"/>
    </location>
</feature>
<dbReference type="PROSITE" id="PS51783">
    <property type="entry name" value="PH_BEACH"/>
    <property type="match status" value="1"/>
</dbReference>
<dbReference type="SUPFAM" id="SSF50729">
    <property type="entry name" value="PH domain-like"/>
    <property type="match status" value="1"/>
</dbReference>
<dbReference type="FunFam" id="1.25.40.10:FF:000344">
    <property type="entry name" value="Pentatricopeptide repeat-containing protein"/>
    <property type="match status" value="1"/>
</dbReference>
<dbReference type="SMART" id="SM01026">
    <property type="entry name" value="Beach"/>
    <property type="match status" value="1"/>
</dbReference>
<keyword evidence="2" id="KW-0677">Repeat</keyword>
<evidence type="ECO:0000256" key="4">
    <source>
        <dbReference type="PROSITE-ProRule" id="PRU00708"/>
    </source>
</evidence>
<gene>
    <name evidence="8" type="ORF">STAS_00418</name>
</gene>
<dbReference type="InterPro" id="IPR000409">
    <property type="entry name" value="BEACH_dom"/>
</dbReference>
<dbReference type="Pfam" id="PF00400">
    <property type="entry name" value="WD40"/>
    <property type="match status" value="2"/>
</dbReference>
<sequence length="4190" mass="465714">MFGQSSGRKTMKWGTLLKDLKEKVGLSQAPAASASTPPSPPVKESSSSNANDLSPSTPDFWSSPSRDKHELELDFKRYWEEFRSSSSEKDKERALNWTVEIFCRLEKQHTNVAQLISILVETHIFSFVVGRAFVTDIEKLKLSSKTRSLEAEKVLLFFSETTKPIDKQSFLDSGILCCLIHVLNALLAPDGGSHSKKPINNKDVPSVDEANSAESRPVRRLEIEGSVVHIMKALASHPSAAQSLIEDDSLQLLFQMVANGSLAVFSQYREGLVPLHAIQLHRHAMQVLGLLLGNDTGCTAKYIHKHQLIKVLLMAVKDFDPHCGDPAYTMSIVDLLLECVELSYRPEAGGIRLREDFHNAHGYHFLVQFALTLSKNRGGQTFNSRNSDDSASDYLDASEVMDIKNSREIEGNNSPPSLSPTLCRLLDVIINFAQTGPSEASKSYQSKPNGHGRSRTSSSDRFTDDMWEKDNDKVRDLEAVQMLQDILIKAESTELQAEVLNRMFKMFSSHLDNYKLCQQLRTVPLLILNMAGFPLSLQEIILKILEYAVTVVNIIPEQELLSLCCLLQQPISSDLKHTILSFFVKLLSFDQQYKKILREVGVLEVLLDDLKQHKFLMGPEQLSGDDSQLDRKTSSSGFQKHLDSKNAILSSPKLLESGSGKLLLFEVEGTISVSWDCLVSLLKKAETNQASFRSANGVAIALPFLASDIHRQGVLRVLSCLIIEDVKQAHADELGAVVEILKSGMVTSASGSQYTLQDDAKCDAFGAVWRILGLNISAQRVFGEATGFSLLLTTLHSLQSDGEQTIQPSKSLCVKVFTYMMRVMTAGVSDNAVNRTKLHIILSSQTFYDLLSESGLICVECERQLIQLFLELALEVVLPPFLAPEVATVSDDVGNESASFLLITPSGSFVPDKQRIYNAAAIRVLMRALLLFTPKVQLELLNLIEKLACASSFNKENLTSIGCVQLLLEIIHPFMSGASPLVSNALKIVEVLGAYRLSVSELRILIRFIFQMRHASSGRCLVEMMERLILSEDMGSEDVSLAPFVELDMSKMGHASIQVPLGERSWPPAAGYSFVCWFQFRNLLKSSTRETEAPKAGSYRKHSPSGQQAQVLRIFSVGAVDHGSNFYAELHIRDDGLLTLSTSNSSSLTFAGLEMEEGRWHHLAVVHSKPNALAGLFQASVAYVYLNGKLRHTGRLGYSPSPVGKSLQVTIGTPISCSRVSDLSWKLRSCYLFEEVLSPGSICFMYILGRGYRGLFQDANLLQFVPNQACGGGSMAILDSLDTELPLTSNNAQRQESAAGKLGISKVDHSGIVWDSDKLGNLSLQLWGKKLIFAFDGTSTEMFRSSGSLSMLNLVDPQSAAASPIGGIPRFGRLQGDIYICKQCVIGDTIRPVGGMAVVLALVEAAETRDMLHMSLTLLACALHQNPQNVRDMQKYRGYHLLALFLHRRMSLFDMQSLEIFFQIAACEASFSEPRKVGRVQNALSPASTMNGTNFEELSLSKFQDEFSSVGSQADMDDFSVPKDTFSHISELEHTDVPTETSNCIVLSNADMVEHVLLDWTLWVTAPVPIQISLLGFLEHLVSMHWYRNHNLTILRRINLVQHLLVTLQRGDVEVPVLEKLVVLLGVILEDGFLPSELELVVRFVIMTFDPPDLTSHSQITREPMGKHVIVRNMLLEMLIDLQVTIQSEELLEQWHKIVSSKLITYFLDEAVHPTSMRWIMTLLGVCLASSPTFALKFRSSGGYQGLARVLPSFYDSPDIYYILFCLMFGKPVYPRLPEVRMLDFHALMPSDGSYGELKFIELLESVIAMAKSTFDRRTEFLESCIDLYFSCVRASQAVRMAKELVVKTEDKNLNDAEDSSSSHNTFSSLPHQDHDQSAKTSISIGSFPQGNVSASSEDMPIFPNVPASDKPETDISSTQPESNKSEKKDTQAVDTFDREAIGQSESNKSEKNTFDNEFTFPDAKNRPNHQNDSQSSLSLTIPESPISSERSNLRISPPTPSPALALTSWLGGSTRNDPKTQPASTPQSLDSFISMSDTADPSSDVKSASQSQSASNMMLEISAKLLLEVDDCGYGGGPCSAGAAAILDLVAEVLSGIVTEQMKATPIVEAVLESVPLHADSESVLVFQGLCLTRLMNFLERRLLRDDEEDEKKLDKSRWSLNLDALSWIIVDRVYMGAFPQPAGVLKTLEFLLSMLQLANKDGRVEEAAPAGKGLLSIGRGSRQLDTYIHALFKNTNRMILYCFLPTFLFTIGEDDLLSHLGLLGEPRKRVSLHSSPEEEGNDIFTVLQLLVAHRRIIFCPSNLETDLNCCLCINLISLLHDHRQNVKSTAVDILKYLLVHRRSALEEFLVSKANQGPSLNVLHGGFDKLLTGNLSDFFEWLHRSESVVKKVLEQCAAIMWVQYIAGSAKFPGVRIKGMDSRRKREMGRKSRDNSKLDQRHWEQVNERRFALEMVRDHMATELRVIRQDKYGWVLHAESEWQTHLQQLIHERGIFPISRSVMNQEEPEWHLCPIEGPYRMRKKLERCKLKIDTIQTVLDGHFLLGESDLSKEKTENEDDPACEGESEGFFNLLTAKPKDESFSGELFDESTIKESDDARDVAFSGVGWNDDRESSINEASLYSATEFGVKSSAPSTLRAESILGKSEIGSPAQSSSLRIDEVRVSEEKSDKELNDNGEYLIRPYLEPLEKIKFKYNCERVVGLDKHDGIFLIGELSLYVIENFYIDESGCICEKESEDELSIIDQALGVKKDFSCSMMDSQSKSTSSWGATSKAYSGGRAWAYNGGAWGKEKVGSSGNVPHLWRMWKLDSVHELLRRDYQLRPVAIEIFSMDGCNDLLVFHKKEREEVFKNLVAMNLPRNSILDATISGSTKQDVNEGSRLFKVMAKSFSKRWQNGEISNFQYIMHLNTLAGRGYSDLTQYPVFPWVLADYESENLDLSDPKTFRKLEKPMGCQTPEGEEEFQKRYESWDDPEVPKFHYGSHYSSAGIVLFYLLRLPPFSTENQKLQGGQFDHADRLFNSIRDTWLSAAGRGNTSDVKELIPEFFYMPEFLENRFNLDLGEKQSGEKVGDVVLPPWAKGSAREFIKKHREALESDYEAVNVFYHYTYEGSVDIDSVTDPSMKASILAQINHFGQTPKQLFPKPHVKRRTDRKPFPHPLRHSSHLVPHQEPRKTHSPISQIVSLADKILLAGPTSLLKPRTFTKYVSWGFPDRTLRLVSYESDRLISTHESLHAGAQIQCAGASHDGQLLVTGADDGLVCVWRFSSSGGPSHRAAAPQLRLERALSGHTGRVTCLHVSQPYMMVVSGSDDCTVIVWDLSSLAFVRQLPEFPAPVSAVYVNDLTGEVVTAAGVMLAVWSVNGDCLAAVNTSQLPSDFILSLTGCTFSDWMDADWYVSGHQSGAVKVWRMVHHTESGGGGGGVGGSPSAGLGLGGKVPEYRLVLHKVLKAHKFPVTAIHLSSDLKQLLSGDSGGHLVSWTLPDESLRVVSMNQGTKKAFVLCLEMDVKVVKSRAMATLIQPTNFISTPPSKPQLLKTPHIQTHSKSALSSLTHKLSLSSFNQPLDEAYASALDHCATQSSLPIGKQIHTHVIKRNKTRDLHFLRTKLVLMYGKCVSLLDAQHVFDEMAERSIFTYNAMLGAYISNGEPMKAIKLYAELRLSGIHSDAHTCSCMLKACSQVEDICCGKEIHGYAVKSGFLGNGVVVNSLVGVYAQCGDLKSAELLFGGGMRSGDVVLWNLMISAYVENGMAREAWKAFIEMQDADVAPSTYTFVAVLQACEDLLSGMQTHAVGIKSALCFDRYVGNALLVMYSKFGRVNEAARIFHGIGHKDNFSWNSMLDAYVENGLYDESLDFFHEMIRSGKGPDQVSVISVLSACGKSRNILNGMETHAFALKNGMGSGLEVGNTITDMYAKCRNTGYMETSFSRITEKDYISWTTVQSGYIQNFHYTKGVQSLREALLEGIRVDKTMLGSVLLACRGLKCVSLAKEIHCYVVRNNLSDIVLQNTIVDIYGQCEQMGYARNVFKLIENKDVVSWTSMIDCHVHNGHAHDALRLSTQMVKSGIELDPVALLCVLSAITNLSALRKGKEIHAFLIRNCLHLWESIPSSLVDMYASCGAVDSSIKVFDSVEDDKDLVLWTSMINAHGLHGQGTKALELFEKMEGKKSLDEIVERLEMFGGYRAQTSHELHDVW</sequence>
<feature type="repeat" description="PPR" evidence="4">
    <location>
        <begin position="3629"/>
        <end position="3663"/>
    </location>
</feature>
<dbReference type="SUPFAM" id="SSF81837">
    <property type="entry name" value="BEACH domain"/>
    <property type="match status" value="1"/>
</dbReference>
<dbReference type="SMART" id="SM00320">
    <property type="entry name" value="WD40"/>
    <property type="match status" value="4"/>
</dbReference>
<organism evidence="8 9">
    <name type="scientific">Striga asiatica</name>
    <name type="common">Asiatic witchweed</name>
    <name type="synonym">Buchnera asiatica</name>
    <dbReference type="NCBI Taxonomy" id="4170"/>
    <lineage>
        <taxon>Eukaryota</taxon>
        <taxon>Viridiplantae</taxon>
        <taxon>Streptophyta</taxon>
        <taxon>Embryophyta</taxon>
        <taxon>Tracheophyta</taxon>
        <taxon>Spermatophyta</taxon>
        <taxon>Magnoliopsida</taxon>
        <taxon>eudicotyledons</taxon>
        <taxon>Gunneridae</taxon>
        <taxon>Pentapetalae</taxon>
        <taxon>asterids</taxon>
        <taxon>lamiids</taxon>
        <taxon>Lamiales</taxon>
        <taxon>Orobanchaceae</taxon>
        <taxon>Buchnereae</taxon>
        <taxon>Striga</taxon>
    </lineage>
</organism>
<dbReference type="CDD" id="cd01201">
    <property type="entry name" value="PH_BEACH"/>
    <property type="match status" value="1"/>
</dbReference>
<comment type="caution">
    <text evidence="8">The sequence shown here is derived from an EMBL/GenBank/DDBJ whole genome shotgun (WGS) entry which is preliminary data.</text>
</comment>
<dbReference type="InterPro" id="IPR011990">
    <property type="entry name" value="TPR-like_helical_dom_sf"/>
</dbReference>
<evidence type="ECO:0000256" key="1">
    <source>
        <dbReference type="ARBA" id="ARBA00022574"/>
    </source>
</evidence>
<evidence type="ECO:0000256" key="5">
    <source>
        <dbReference type="SAM" id="MobiDB-lite"/>
    </source>
</evidence>
<evidence type="ECO:0000259" key="7">
    <source>
        <dbReference type="PROSITE" id="PS51783"/>
    </source>
</evidence>
<feature type="compositionally biased region" description="Polar residues" evidence="5">
    <location>
        <begin position="2011"/>
        <end position="2047"/>
    </location>
</feature>
<dbReference type="Gene3D" id="2.130.10.10">
    <property type="entry name" value="YVTN repeat-like/Quinoprotein amine dehydrogenase"/>
    <property type="match status" value="1"/>
</dbReference>
<dbReference type="PROSITE" id="PS50197">
    <property type="entry name" value="BEACH"/>
    <property type="match status" value="1"/>
</dbReference>
<feature type="compositionally biased region" description="Basic and acidic residues" evidence="5">
    <location>
        <begin position="1924"/>
        <end position="1941"/>
    </location>
</feature>
<dbReference type="PROSITE" id="PS00678">
    <property type="entry name" value="WD_REPEATS_1"/>
    <property type="match status" value="1"/>
</dbReference>
<feature type="compositionally biased region" description="Polar residues" evidence="5">
    <location>
        <begin position="1879"/>
        <end position="1897"/>
    </location>
</feature>
<dbReference type="InterPro" id="IPR001680">
    <property type="entry name" value="WD40_rpt"/>
</dbReference>
<dbReference type="Pfam" id="PF01535">
    <property type="entry name" value="PPR"/>
    <property type="match status" value="3"/>
</dbReference>
<dbReference type="InterPro" id="IPR002885">
    <property type="entry name" value="PPR_rpt"/>
</dbReference>
<dbReference type="Gene3D" id="1.25.40.10">
    <property type="entry name" value="Tetratricopeptide repeat domain"/>
    <property type="match status" value="4"/>
</dbReference>
<dbReference type="InterPro" id="IPR019775">
    <property type="entry name" value="WD40_repeat_CS"/>
</dbReference>
<dbReference type="PANTHER" id="PTHR46108">
    <property type="entry name" value="BLUE CHEESE"/>
    <property type="match status" value="1"/>
</dbReference>
<dbReference type="CDD" id="cd06071">
    <property type="entry name" value="Beach"/>
    <property type="match status" value="1"/>
</dbReference>
<feature type="region of interest" description="Disordered" evidence="5">
    <location>
        <begin position="3148"/>
        <end position="3177"/>
    </location>
</feature>
<feature type="region of interest" description="Disordered" evidence="5">
    <location>
        <begin position="27"/>
        <end position="66"/>
    </location>
</feature>
<dbReference type="Gene3D" id="2.30.29.30">
    <property type="entry name" value="Pleckstrin-homology domain (PH domain)/Phosphotyrosine-binding domain (PTB)"/>
    <property type="match status" value="1"/>
</dbReference>
<feature type="compositionally biased region" description="Polar residues" evidence="5">
    <location>
        <begin position="1969"/>
        <end position="1995"/>
    </location>
</feature>
<dbReference type="PROSITE" id="PS50294">
    <property type="entry name" value="WD_REPEATS_REGION"/>
    <property type="match status" value="1"/>
</dbReference>
<dbReference type="OrthoDB" id="26681at2759"/>
<dbReference type="PROSITE" id="PS51375">
    <property type="entry name" value="PPR"/>
    <property type="match status" value="5"/>
</dbReference>
<evidence type="ECO:0000313" key="9">
    <source>
        <dbReference type="Proteomes" id="UP000325081"/>
    </source>
</evidence>
<feature type="repeat" description="WD" evidence="3">
    <location>
        <begin position="3285"/>
        <end position="3326"/>
    </location>
</feature>
<dbReference type="NCBIfam" id="TIGR00756">
    <property type="entry name" value="PPR"/>
    <property type="match status" value="5"/>
</dbReference>
<accession>A0A5A7NWK4</accession>
<evidence type="ECO:0000313" key="8">
    <source>
        <dbReference type="EMBL" id="GER24873.1"/>
    </source>
</evidence>
<feature type="domain" description="BEACH-type PH" evidence="7">
    <location>
        <begin position="2687"/>
        <end position="2854"/>
    </location>
</feature>
<feature type="region of interest" description="Disordered" evidence="5">
    <location>
        <begin position="619"/>
        <end position="638"/>
    </location>
</feature>
<feature type="repeat" description="PPR" evidence="4">
    <location>
        <begin position="3731"/>
        <end position="3765"/>
    </location>
</feature>
<evidence type="ECO:0000256" key="3">
    <source>
        <dbReference type="PROSITE-ProRule" id="PRU00221"/>
    </source>
</evidence>
<dbReference type="GO" id="GO:0016070">
    <property type="term" value="P:RNA metabolic process"/>
    <property type="evidence" value="ECO:0007669"/>
    <property type="project" value="UniProtKB-ARBA"/>
</dbReference>
<feature type="repeat" description="PPR" evidence="4">
    <location>
        <begin position="4030"/>
        <end position="4064"/>
    </location>
</feature>
<dbReference type="InterPro" id="IPR036372">
    <property type="entry name" value="BEACH_dom_sf"/>
</dbReference>
<feature type="compositionally biased region" description="Low complexity" evidence="5">
    <location>
        <begin position="27"/>
        <end position="56"/>
    </location>
</feature>
<feature type="domain" description="BEACH" evidence="6">
    <location>
        <begin position="2879"/>
        <end position="3148"/>
    </location>
</feature>
<dbReference type="Gene3D" id="1.10.1540.10">
    <property type="entry name" value="BEACH domain"/>
    <property type="match status" value="1"/>
</dbReference>
<dbReference type="EMBL" id="BKCP01000001">
    <property type="protein sequence ID" value="GER24873.1"/>
    <property type="molecule type" value="Genomic_DNA"/>
</dbReference>
<feature type="region of interest" description="Disordered" evidence="5">
    <location>
        <begin position="1854"/>
        <end position="2053"/>
    </location>
</feature>
<dbReference type="SUPFAM" id="SSF49899">
    <property type="entry name" value="Concanavalin A-like lectins/glucanases"/>
    <property type="match status" value="1"/>
</dbReference>
<dbReference type="Pfam" id="PF13041">
    <property type="entry name" value="PPR_2"/>
    <property type="match status" value="2"/>
</dbReference>
<dbReference type="PANTHER" id="PTHR46108:SF4">
    <property type="entry name" value="BLUE CHEESE"/>
    <property type="match status" value="1"/>
</dbReference>